<dbReference type="PATRIC" id="fig|1068978.7.peg.494"/>
<dbReference type="RefSeq" id="WP_017986428.1">
    <property type="nucleotide sequence ID" value="NZ_AQUL01000001.1"/>
</dbReference>
<evidence type="ECO:0000313" key="3">
    <source>
        <dbReference type="Proteomes" id="UP000062973"/>
    </source>
</evidence>
<proteinExistence type="predicted"/>
<dbReference type="AlphaFoldDB" id="A0A076MNL8"/>
<dbReference type="Proteomes" id="UP000062973">
    <property type="component" value="Chromosome"/>
</dbReference>
<keyword evidence="1" id="KW-0732">Signal</keyword>
<name>A0A076MNL8_AMYME</name>
<reference evidence="2 3" key="1">
    <citation type="submission" date="2014-07" db="EMBL/GenBank/DDBJ databases">
        <title>Whole Genome Sequence of the Amycolatopsis methanolica 239.</title>
        <authorList>
            <person name="Tang B."/>
        </authorList>
    </citation>
    <scope>NUCLEOTIDE SEQUENCE [LARGE SCALE GENOMIC DNA]</scope>
    <source>
        <strain evidence="2 3">239</strain>
    </source>
</reference>
<dbReference type="STRING" id="1068978.AMETH_0469"/>
<protein>
    <submittedName>
        <fullName evidence="2">Uncharacterized protein</fullName>
    </submittedName>
</protein>
<keyword evidence="3" id="KW-1185">Reference proteome</keyword>
<evidence type="ECO:0000256" key="1">
    <source>
        <dbReference type="SAM" id="SignalP"/>
    </source>
</evidence>
<dbReference type="HOGENOM" id="CLU_3179405_0_0_11"/>
<organism evidence="2 3">
    <name type="scientific">Amycolatopsis methanolica 239</name>
    <dbReference type="NCBI Taxonomy" id="1068978"/>
    <lineage>
        <taxon>Bacteria</taxon>
        <taxon>Bacillati</taxon>
        <taxon>Actinomycetota</taxon>
        <taxon>Actinomycetes</taxon>
        <taxon>Pseudonocardiales</taxon>
        <taxon>Pseudonocardiaceae</taxon>
        <taxon>Amycolatopsis</taxon>
        <taxon>Amycolatopsis methanolica group</taxon>
    </lineage>
</organism>
<dbReference type="EMBL" id="CP009110">
    <property type="protein sequence ID" value="AIJ20561.1"/>
    <property type="molecule type" value="Genomic_DNA"/>
</dbReference>
<gene>
    <name evidence="2" type="ORF">AMETH_0469</name>
</gene>
<sequence>MISLKRLLVAAVGAAFAVLAVAGTAAADPPLPDSGTLTWSVPVAGE</sequence>
<feature type="chain" id="PRO_5001715887" evidence="1">
    <location>
        <begin position="28"/>
        <end position="46"/>
    </location>
</feature>
<accession>A0A076MNL8</accession>
<dbReference type="GeneID" id="301849304"/>
<dbReference type="KEGG" id="amq:AMETH_0469"/>
<evidence type="ECO:0000313" key="2">
    <source>
        <dbReference type="EMBL" id="AIJ20561.1"/>
    </source>
</evidence>
<feature type="signal peptide" evidence="1">
    <location>
        <begin position="1"/>
        <end position="27"/>
    </location>
</feature>